<evidence type="ECO:0000313" key="8">
    <source>
        <dbReference type="Proteomes" id="UP000186817"/>
    </source>
</evidence>
<sequence>MQMPPWHKQRSACCADSSRVCCCPTVRVACGLGRNSTFMPEKEGVKNATGSEWCQAWVQPIPAGCTAVRSVDVGVRAGECRPFSWIQAAPPGAHMGRAMEVEGLYAEAVAAAAMIGQQEEENERIQTTEDGPHLESVYGISADYNHRRSRSRERDESWSLGNQSRPVATAGRGRSHWEMPNRWSREKPKEETWPTGAETASRQNRWNQDRDRDWEGRGRDSSWHGSGSRDSSLQPLPRPGYDRDRRLALLDDDPRYFPGAELGKAQKAAMGIKGMHGRNTASFDPRSTLVRPAMRVIYGRKGHEFGGSTKPDDVVVVPELLCDAGDLGILNRVVAELAPTKGQVDPSEVPAVKSLCARVCQYFQVDPDSASIRVRWHRAGKQPVEIASPGFRPAKGAGSCMLNLSLGATCELAFKRTKTGEILYFPQANGTLMLMGYEVVSSWLPGESKRPESEHVSITVSGRSSKAVEEEALADTVAAATKEGPCRDFRFGRCSYGDNCKFSHDQEKQGVREEAVPLSWPDRPSMRVITVPASRRYAAPVKHDDVIVVPEFFCKEEDWDTYYTLIKEMRASQANGERKAEWIPWHEGAHLLSQNPTGSAMYTKVVQRMCEYFKAAEGNRGTRFNWYRDGSDWKPFHHDSAAFNEARAANQNCTVGISFGASRELAFRHAKTGELIYFPQKNGMLFYFGRDANIIWQHGINALPDPEQDGKGRISIICWCLCQLGVEEKGSPGMLTDESRGSFSMHGKGKGKGKGKGDGVCRDYQRGSCSYGDKCRFLHRS</sequence>
<dbReference type="OrthoDB" id="445341at2759"/>
<feature type="domain" description="C3H1-type" evidence="6">
    <location>
        <begin position="480"/>
        <end position="507"/>
    </location>
</feature>
<dbReference type="SUPFAM" id="SSF90229">
    <property type="entry name" value="CCCH zinc finger"/>
    <property type="match status" value="1"/>
</dbReference>
<dbReference type="InterPro" id="IPR036855">
    <property type="entry name" value="Znf_CCCH_sf"/>
</dbReference>
<accession>A0A1Q9DU14</accession>
<feature type="zinc finger region" description="C3H1-type" evidence="4">
    <location>
        <begin position="755"/>
        <end position="781"/>
    </location>
</feature>
<evidence type="ECO:0000256" key="1">
    <source>
        <dbReference type="ARBA" id="ARBA00022723"/>
    </source>
</evidence>
<dbReference type="GO" id="GO:0008270">
    <property type="term" value="F:zinc ion binding"/>
    <property type="evidence" value="ECO:0007669"/>
    <property type="project" value="UniProtKB-KW"/>
</dbReference>
<keyword evidence="8" id="KW-1185">Reference proteome</keyword>
<organism evidence="7 8">
    <name type="scientific">Symbiodinium microadriaticum</name>
    <name type="common">Dinoflagellate</name>
    <name type="synonym">Zooxanthella microadriatica</name>
    <dbReference type="NCBI Taxonomy" id="2951"/>
    <lineage>
        <taxon>Eukaryota</taxon>
        <taxon>Sar</taxon>
        <taxon>Alveolata</taxon>
        <taxon>Dinophyceae</taxon>
        <taxon>Suessiales</taxon>
        <taxon>Symbiodiniaceae</taxon>
        <taxon>Symbiodinium</taxon>
    </lineage>
</organism>
<keyword evidence="3 4" id="KW-0862">Zinc</keyword>
<feature type="region of interest" description="Disordered" evidence="5">
    <location>
        <begin position="733"/>
        <end position="758"/>
    </location>
</feature>
<feature type="compositionally biased region" description="Basic and acidic residues" evidence="5">
    <location>
        <begin position="175"/>
        <end position="192"/>
    </location>
</feature>
<evidence type="ECO:0000256" key="5">
    <source>
        <dbReference type="SAM" id="MobiDB-lite"/>
    </source>
</evidence>
<feature type="compositionally biased region" description="Low complexity" evidence="5">
    <location>
        <begin position="223"/>
        <end position="232"/>
    </location>
</feature>
<dbReference type="Proteomes" id="UP000186817">
    <property type="component" value="Unassembled WGS sequence"/>
</dbReference>
<protein>
    <recommendedName>
        <fullName evidence="6">C3H1-type domain-containing protein</fullName>
    </recommendedName>
</protein>
<dbReference type="SUPFAM" id="SSF51197">
    <property type="entry name" value="Clavaminate synthase-like"/>
    <property type="match status" value="1"/>
</dbReference>
<dbReference type="Pfam" id="PF18044">
    <property type="entry name" value="zf-CCCH_4"/>
    <property type="match status" value="2"/>
</dbReference>
<feature type="region of interest" description="Disordered" evidence="5">
    <location>
        <begin position="117"/>
        <end position="243"/>
    </location>
</feature>
<keyword evidence="2 4" id="KW-0863">Zinc-finger</keyword>
<dbReference type="SMART" id="SM00356">
    <property type="entry name" value="ZnF_C3H1"/>
    <property type="match status" value="2"/>
</dbReference>
<evidence type="ECO:0000256" key="2">
    <source>
        <dbReference type="ARBA" id="ARBA00022771"/>
    </source>
</evidence>
<feature type="compositionally biased region" description="Basic and acidic residues" evidence="5">
    <location>
        <begin position="207"/>
        <end position="222"/>
    </location>
</feature>
<dbReference type="PANTHER" id="PTHR42256">
    <property type="entry name" value="OXOGLUTARATE/IRON-DEPENDENT DIOXYGENASE"/>
    <property type="match status" value="1"/>
</dbReference>
<dbReference type="InterPro" id="IPR000571">
    <property type="entry name" value="Znf_CCCH"/>
</dbReference>
<evidence type="ECO:0000256" key="4">
    <source>
        <dbReference type="PROSITE-ProRule" id="PRU00723"/>
    </source>
</evidence>
<reference evidence="7 8" key="1">
    <citation type="submission" date="2016-02" db="EMBL/GenBank/DDBJ databases">
        <title>Genome analysis of coral dinoflagellate symbionts highlights evolutionary adaptations to a symbiotic lifestyle.</title>
        <authorList>
            <person name="Aranda M."/>
            <person name="Li Y."/>
            <person name="Liew Y.J."/>
            <person name="Baumgarten S."/>
            <person name="Simakov O."/>
            <person name="Wilson M."/>
            <person name="Piel J."/>
            <person name="Ashoor H."/>
            <person name="Bougouffa S."/>
            <person name="Bajic V.B."/>
            <person name="Ryu T."/>
            <person name="Ravasi T."/>
            <person name="Bayer T."/>
            <person name="Micklem G."/>
            <person name="Kim H."/>
            <person name="Bhak J."/>
            <person name="Lajeunesse T.C."/>
            <person name="Voolstra C.R."/>
        </authorList>
    </citation>
    <scope>NUCLEOTIDE SEQUENCE [LARGE SCALE GENOMIC DNA]</scope>
    <source>
        <strain evidence="7 8">CCMP2467</strain>
    </source>
</reference>
<feature type="domain" description="C3H1-type" evidence="6">
    <location>
        <begin position="755"/>
        <end position="781"/>
    </location>
</feature>
<proteinExistence type="predicted"/>
<feature type="compositionally biased region" description="Basic and acidic residues" evidence="5">
    <location>
        <begin position="123"/>
        <end position="133"/>
    </location>
</feature>
<name>A0A1Q9DU14_SYMMI</name>
<dbReference type="Gene3D" id="4.10.1000.10">
    <property type="entry name" value="Zinc finger, CCCH-type"/>
    <property type="match status" value="2"/>
</dbReference>
<comment type="caution">
    <text evidence="7">The sequence shown here is derived from an EMBL/GenBank/DDBJ whole genome shotgun (WGS) entry which is preliminary data.</text>
</comment>
<gene>
    <name evidence="7" type="ORF">AK812_SmicGene18906</name>
</gene>
<dbReference type="PANTHER" id="PTHR42256:SF1">
    <property type="entry name" value="FE2OG DIOXYGENASE DOMAIN-CONTAINING PROTEIN"/>
    <property type="match status" value="1"/>
</dbReference>
<dbReference type="Gene3D" id="2.60.120.590">
    <property type="entry name" value="Alpha-ketoglutarate-dependent dioxygenase AlkB-like"/>
    <property type="match status" value="1"/>
</dbReference>
<dbReference type="InterPro" id="IPR041367">
    <property type="entry name" value="Znf-CCCH_4"/>
</dbReference>
<dbReference type="PROSITE" id="PS50103">
    <property type="entry name" value="ZF_C3H1"/>
    <property type="match status" value="2"/>
</dbReference>
<dbReference type="EMBL" id="LSRX01000390">
    <property type="protein sequence ID" value="OLP98628.1"/>
    <property type="molecule type" value="Genomic_DNA"/>
</dbReference>
<keyword evidence="1 4" id="KW-0479">Metal-binding</keyword>
<dbReference type="AlphaFoldDB" id="A0A1Q9DU14"/>
<evidence type="ECO:0000256" key="3">
    <source>
        <dbReference type="ARBA" id="ARBA00022833"/>
    </source>
</evidence>
<evidence type="ECO:0000313" key="7">
    <source>
        <dbReference type="EMBL" id="OLP98628.1"/>
    </source>
</evidence>
<dbReference type="InterPro" id="IPR037151">
    <property type="entry name" value="AlkB-like_sf"/>
</dbReference>
<feature type="zinc finger region" description="C3H1-type" evidence="4">
    <location>
        <begin position="480"/>
        <end position="507"/>
    </location>
</feature>
<evidence type="ECO:0000259" key="6">
    <source>
        <dbReference type="PROSITE" id="PS50103"/>
    </source>
</evidence>